<proteinExistence type="predicted"/>
<gene>
    <name evidence="1" type="ORF">ERJ77_18285</name>
</gene>
<sequence length="191" mass="21409">MSLNEVSSLAGADQSQLQDIREKIDSSMNLQQKAHDKIESVGNMINQLNSNSLSEVYEPTAQSKSALFDDVVVKGNNITHITMLIIYYANRYGIPFSDLWSVFGSKVFTGVNKGKTAIQEYFKGALFSTISMFHCIGFVEEIEETFVLSITDEFESSLADFHKFLASRKDAEYSRVIELFESIVENNDGDS</sequence>
<accession>A0AAW4BE55</accession>
<reference evidence="1" key="1">
    <citation type="journal article" date="2021" name="PeerJ">
        <title>Analysis of 44 Vibrio anguillarum genomes reveals high genetic diversity.</title>
        <authorList>
            <person name="Hansen M.J."/>
            <person name="Dalsgaard I."/>
        </authorList>
    </citation>
    <scope>NUCLEOTIDE SEQUENCE</scope>
    <source>
        <strain evidence="1">850617-1/1</strain>
    </source>
</reference>
<dbReference type="AlphaFoldDB" id="A0AAW4BE55"/>
<evidence type="ECO:0000313" key="2">
    <source>
        <dbReference type="Proteomes" id="UP000786185"/>
    </source>
</evidence>
<comment type="caution">
    <text evidence="1">The sequence shown here is derived from an EMBL/GenBank/DDBJ whole genome shotgun (WGS) entry which is preliminary data.</text>
</comment>
<protein>
    <submittedName>
        <fullName evidence="1">Uncharacterized protein</fullName>
    </submittedName>
</protein>
<dbReference type="Proteomes" id="UP000786185">
    <property type="component" value="Unassembled WGS sequence"/>
</dbReference>
<name>A0AAW4BE55_VIBAN</name>
<dbReference type="EMBL" id="SCLC01000115">
    <property type="protein sequence ID" value="MBF4436415.1"/>
    <property type="molecule type" value="Genomic_DNA"/>
</dbReference>
<organism evidence="1 2">
    <name type="scientific">Vibrio anguillarum</name>
    <name type="common">Listonella anguillarum</name>
    <dbReference type="NCBI Taxonomy" id="55601"/>
    <lineage>
        <taxon>Bacteria</taxon>
        <taxon>Pseudomonadati</taxon>
        <taxon>Pseudomonadota</taxon>
        <taxon>Gammaproteobacteria</taxon>
        <taxon>Vibrionales</taxon>
        <taxon>Vibrionaceae</taxon>
        <taxon>Vibrio</taxon>
    </lineage>
</organism>
<evidence type="ECO:0000313" key="1">
    <source>
        <dbReference type="EMBL" id="MBF4436415.1"/>
    </source>
</evidence>